<dbReference type="InParanoid" id="D2VAX2"/>
<gene>
    <name evidence="5" type="ORF">NAEGRDRAFT_66009</name>
</gene>
<dbReference type="GO" id="GO:0005783">
    <property type="term" value="C:endoplasmic reticulum"/>
    <property type="evidence" value="ECO:0007669"/>
    <property type="project" value="TreeGrafter"/>
</dbReference>
<proteinExistence type="predicted"/>
<dbReference type="EMBL" id="GG738860">
    <property type="protein sequence ID" value="EFC46155.1"/>
    <property type="molecule type" value="Genomic_DNA"/>
</dbReference>
<keyword evidence="3" id="KW-0106">Calcium</keyword>
<dbReference type="Gene3D" id="1.10.238.10">
    <property type="entry name" value="EF-hand"/>
    <property type="match status" value="2"/>
</dbReference>
<evidence type="ECO:0000256" key="2">
    <source>
        <dbReference type="ARBA" id="ARBA00022737"/>
    </source>
</evidence>
<dbReference type="VEuPathDB" id="AmoebaDB:NAEGRDRAFT_66009"/>
<feature type="domain" description="EF-hand" evidence="4">
    <location>
        <begin position="99"/>
        <end position="133"/>
    </location>
</feature>
<dbReference type="PANTHER" id="PTHR10827">
    <property type="entry name" value="RETICULOCALBIN"/>
    <property type="match status" value="1"/>
</dbReference>
<dbReference type="GeneID" id="8859217"/>
<dbReference type="PROSITE" id="PS00018">
    <property type="entry name" value="EF_HAND_1"/>
    <property type="match status" value="2"/>
</dbReference>
<dbReference type="SUPFAM" id="SSF47473">
    <property type="entry name" value="EF-hand"/>
    <property type="match status" value="1"/>
</dbReference>
<dbReference type="Pfam" id="PF13499">
    <property type="entry name" value="EF-hand_7"/>
    <property type="match status" value="1"/>
</dbReference>
<feature type="domain" description="EF-hand" evidence="4">
    <location>
        <begin position="69"/>
        <end position="97"/>
    </location>
</feature>
<keyword evidence="1" id="KW-0479">Metal-binding</keyword>
<dbReference type="GO" id="GO:0005509">
    <property type="term" value="F:calcium ion binding"/>
    <property type="evidence" value="ECO:0007669"/>
    <property type="project" value="InterPro"/>
</dbReference>
<dbReference type="PROSITE" id="PS50222">
    <property type="entry name" value="EF_HAND_2"/>
    <property type="match status" value="3"/>
</dbReference>
<keyword evidence="6" id="KW-1185">Reference proteome</keyword>
<organism evidence="6">
    <name type="scientific">Naegleria gruberi</name>
    <name type="common">Amoeba</name>
    <dbReference type="NCBI Taxonomy" id="5762"/>
    <lineage>
        <taxon>Eukaryota</taxon>
        <taxon>Discoba</taxon>
        <taxon>Heterolobosea</taxon>
        <taxon>Tetramitia</taxon>
        <taxon>Eutetramitia</taxon>
        <taxon>Vahlkampfiidae</taxon>
        <taxon>Naegleria</taxon>
    </lineage>
</organism>
<evidence type="ECO:0000256" key="3">
    <source>
        <dbReference type="ARBA" id="ARBA00022837"/>
    </source>
</evidence>
<feature type="domain" description="EF-hand" evidence="4">
    <location>
        <begin position="17"/>
        <end position="52"/>
    </location>
</feature>
<evidence type="ECO:0000256" key="1">
    <source>
        <dbReference type="ARBA" id="ARBA00022723"/>
    </source>
</evidence>
<dbReference type="PANTHER" id="PTHR10827:SF98">
    <property type="entry name" value="45 KDA CALCIUM-BINDING PROTEIN"/>
    <property type="match status" value="1"/>
</dbReference>
<evidence type="ECO:0000313" key="6">
    <source>
        <dbReference type="Proteomes" id="UP000006671"/>
    </source>
</evidence>
<evidence type="ECO:0000313" key="5">
    <source>
        <dbReference type="EMBL" id="EFC46155.1"/>
    </source>
</evidence>
<dbReference type="SMART" id="SM00054">
    <property type="entry name" value="EFh"/>
    <property type="match status" value="3"/>
</dbReference>
<dbReference type="KEGG" id="ngr:NAEGRDRAFT_66009"/>
<accession>D2VAX2</accession>
<name>D2VAX2_NAEGR</name>
<protein>
    <submittedName>
        <fullName evidence="5">Predicted protein</fullName>
    </submittedName>
</protein>
<dbReference type="AlphaFoldDB" id="D2VAX2"/>
<dbReference type="InterPro" id="IPR011992">
    <property type="entry name" value="EF-hand-dom_pair"/>
</dbReference>
<keyword evidence="2" id="KW-0677">Repeat</keyword>
<dbReference type="Proteomes" id="UP000006671">
    <property type="component" value="Unassembled WGS sequence"/>
</dbReference>
<evidence type="ECO:0000259" key="4">
    <source>
        <dbReference type="PROSITE" id="PS50222"/>
    </source>
</evidence>
<dbReference type="RefSeq" id="XP_002678899.1">
    <property type="nucleotide sequence ID" value="XM_002678853.1"/>
</dbReference>
<dbReference type="OrthoDB" id="26525at2759"/>
<dbReference type="InterPro" id="IPR002048">
    <property type="entry name" value="EF_hand_dom"/>
</dbReference>
<sequence>MDLKELDRLFADMGFELNAEELEAIHLFLDADGSHTLTFDEFFGCWQALASKKGILRADKLKLLVSACKLFKQYDKDNSKLLSIPEFTSFHQKLSEKYEDMDPIEQVLAELDKNGDEKINFQEFINCLNWFSV</sequence>
<dbReference type="InterPro" id="IPR018247">
    <property type="entry name" value="EF_Hand_1_Ca_BS"/>
</dbReference>
<reference evidence="5 6" key="1">
    <citation type="journal article" date="2010" name="Cell">
        <title>The genome of Naegleria gruberi illuminates early eukaryotic versatility.</title>
        <authorList>
            <person name="Fritz-Laylin L.K."/>
            <person name="Prochnik S.E."/>
            <person name="Ginger M.L."/>
            <person name="Dacks J.B."/>
            <person name="Carpenter M.L."/>
            <person name="Field M.C."/>
            <person name="Kuo A."/>
            <person name="Paredez A."/>
            <person name="Chapman J."/>
            <person name="Pham J."/>
            <person name="Shu S."/>
            <person name="Neupane R."/>
            <person name="Cipriano M."/>
            <person name="Mancuso J."/>
            <person name="Tu H."/>
            <person name="Salamov A."/>
            <person name="Lindquist E."/>
            <person name="Shapiro H."/>
            <person name="Lucas S."/>
            <person name="Grigoriev I.V."/>
            <person name="Cande W.Z."/>
            <person name="Fulton C."/>
            <person name="Rokhsar D.S."/>
            <person name="Dawson S.C."/>
        </authorList>
    </citation>
    <scope>NUCLEOTIDE SEQUENCE [LARGE SCALE GENOMIC DNA]</scope>
    <source>
        <strain evidence="5 6">NEG-M</strain>
    </source>
</reference>
<dbReference type="STRING" id="5762.D2VAX2"/>